<sequence length="75" mass="8208">MEWEGLHRAKVLFLGTDDTTPKMAQNILWRGAHLPLPITGRALPHASHPHETCRTSGPEQRPALAGMAHLPASLL</sequence>
<evidence type="ECO:0000313" key="3">
    <source>
        <dbReference type="Proteomes" id="UP001221898"/>
    </source>
</evidence>
<dbReference type="Proteomes" id="UP001221898">
    <property type="component" value="Unassembled WGS sequence"/>
</dbReference>
<feature type="region of interest" description="Disordered" evidence="1">
    <location>
        <begin position="41"/>
        <end position="62"/>
    </location>
</feature>
<proteinExistence type="predicted"/>
<evidence type="ECO:0000313" key="2">
    <source>
        <dbReference type="EMBL" id="KAJ8391880.1"/>
    </source>
</evidence>
<protein>
    <submittedName>
        <fullName evidence="2">Uncharacterized protein</fullName>
    </submittedName>
</protein>
<reference evidence="2" key="1">
    <citation type="journal article" date="2023" name="Science">
        <title>Genome structures resolve the early diversification of teleost fishes.</title>
        <authorList>
            <person name="Parey E."/>
            <person name="Louis A."/>
            <person name="Montfort J."/>
            <person name="Bouchez O."/>
            <person name="Roques C."/>
            <person name="Iampietro C."/>
            <person name="Lluch J."/>
            <person name="Castinel A."/>
            <person name="Donnadieu C."/>
            <person name="Desvignes T."/>
            <person name="Floi Bucao C."/>
            <person name="Jouanno E."/>
            <person name="Wen M."/>
            <person name="Mejri S."/>
            <person name="Dirks R."/>
            <person name="Jansen H."/>
            <person name="Henkel C."/>
            <person name="Chen W.J."/>
            <person name="Zahm M."/>
            <person name="Cabau C."/>
            <person name="Klopp C."/>
            <person name="Thompson A.W."/>
            <person name="Robinson-Rechavi M."/>
            <person name="Braasch I."/>
            <person name="Lecointre G."/>
            <person name="Bobe J."/>
            <person name="Postlethwait J.H."/>
            <person name="Berthelot C."/>
            <person name="Roest Crollius H."/>
            <person name="Guiguen Y."/>
        </authorList>
    </citation>
    <scope>NUCLEOTIDE SEQUENCE</scope>
    <source>
        <strain evidence="2">NC1722</strain>
    </source>
</reference>
<keyword evidence="3" id="KW-1185">Reference proteome</keyword>
<evidence type="ECO:0000256" key="1">
    <source>
        <dbReference type="SAM" id="MobiDB-lite"/>
    </source>
</evidence>
<comment type="caution">
    <text evidence="2">The sequence shown here is derived from an EMBL/GenBank/DDBJ whole genome shotgun (WGS) entry which is preliminary data.</text>
</comment>
<organism evidence="2 3">
    <name type="scientific">Aldrovandia affinis</name>
    <dbReference type="NCBI Taxonomy" id="143900"/>
    <lineage>
        <taxon>Eukaryota</taxon>
        <taxon>Metazoa</taxon>
        <taxon>Chordata</taxon>
        <taxon>Craniata</taxon>
        <taxon>Vertebrata</taxon>
        <taxon>Euteleostomi</taxon>
        <taxon>Actinopterygii</taxon>
        <taxon>Neopterygii</taxon>
        <taxon>Teleostei</taxon>
        <taxon>Notacanthiformes</taxon>
        <taxon>Halosauridae</taxon>
        <taxon>Aldrovandia</taxon>
    </lineage>
</organism>
<dbReference type="EMBL" id="JAINUG010000152">
    <property type="protein sequence ID" value="KAJ8391880.1"/>
    <property type="molecule type" value="Genomic_DNA"/>
</dbReference>
<accession>A0AAD7RX96</accession>
<dbReference type="AlphaFoldDB" id="A0AAD7RX96"/>
<name>A0AAD7RX96_9TELE</name>
<gene>
    <name evidence="2" type="ORF">AAFF_G00084960</name>
</gene>